<dbReference type="GO" id="GO:0016887">
    <property type="term" value="F:ATP hydrolysis activity"/>
    <property type="evidence" value="ECO:0007669"/>
    <property type="project" value="TreeGrafter"/>
</dbReference>
<dbReference type="PROSITE" id="PS51192">
    <property type="entry name" value="HELICASE_ATP_BIND_1"/>
    <property type="match status" value="1"/>
</dbReference>
<evidence type="ECO:0000256" key="4">
    <source>
        <dbReference type="ARBA" id="ARBA00022806"/>
    </source>
</evidence>
<dbReference type="InterPro" id="IPR055369">
    <property type="entry name" value="WH2_Lhr"/>
</dbReference>
<dbReference type="EC" id="3.6.1.-" evidence="11"/>
<dbReference type="Gene3D" id="3.40.50.300">
    <property type="entry name" value="P-loop containing nucleotide triphosphate hydrolases"/>
    <property type="match status" value="2"/>
</dbReference>
<evidence type="ECO:0000256" key="7">
    <source>
        <dbReference type="ARBA" id="ARBA00023204"/>
    </source>
</evidence>
<dbReference type="SMART" id="SM00487">
    <property type="entry name" value="DEXDc"/>
    <property type="match status" value="1"/>
</dbReference>
<dbReference type="InterPro" id="IPR055367">
    <property type="entry name" value="WH4_Lhr"/>
</dbReference>
<dbReference type="SUPFAM" id="SSF52540">
    <property type="entry name" value="P-loop containing nucleoside triphosphate hydrolases"/>
    <property type="match status" value="1"/>
</dbReference>
<dbReference type="SMART" id="SM00490">
    <property type="entry name" value="HELICc"/>
    <property type="match status" value="1"/>
</dbReference>
<dbReference type="PANTHER" id="PTHR47962:SF5">
    <property type="entry name" value="ATP-DEPENDENT HELICASE LHR-RELATED"/>
    <property type="match status" value="1"/>
</dbReference>
<dbReference type="GO" id="GO:0006281">
    <property type="term" value="P:DNA repair"/>
    <property type="evidence" value="ECO:0007669"/>
    <property type="project" value="UniProtKB-KW"/>
</dbReference>
<evidence type="ECO:0000313" key="11">
    <source>
        <dbReference type="EMBL" id="CAA9513988.1"/>
    </source>
</evidence>
<dbReference type="Pfam" id="PF00271">
    <property type="entry name" value="Helicase_C"/>
    <property type="match status" value="1"/>
</dbReference>
<dbReference type="Pfam" id="PF23234">
    <property type="entry name" value="WHD_4th_Lhr"/>
    <property type="match status" value="1"/>
</dbReference>
<evidence type="ECO:0000259" key="9">
    <source>
        <dbReference type="PROSITE" id="PS51192"/>
    </source>
</evidence>
<dbReference type="GO" id="GO:0004386">
    <property type="term" value="F:helicase activity"/>
    <property type="evidence" value="ECO:0007669"/>
    <property type="project" value="UniProtKB-KW"/>
</dbReference>
<dbReference type="PROSITE" id="PS51194">
    <property type="entry name" value="HELICASE_CTER"/>
    <property type="match status" value="1"/>
</dbReference>
<feature type="domain" description="Helicase C-terminal" evidence="10">
    <location>
        <begin position="264"/>
        <end position="415"/>
    </location>
</feature>
<dbReference type="InterPro" id="IPR045628">
    <property type="entry name" value="Lhr_WH_dom"/>
</dbReference>
<dbReference type="CDD" id="cd17922">
    <property type="entry name" value="DEXHc_LHR-like"/>
    <property type="match status" value="1"/>
</dbReference>
<dbReference type="InterPro" id="IPR011545">
    <property type="entry name" value="DEAD/DEAH_box_helicase_dom"/>
</dbReference>
<name>A0A6J4T532_9ACTN</name>
<reference evidence="11" key="1">
    <citation type="submission" date="2020-02" db="EMBL/GenBank/DDBJ databases">
        <authorList>
            <person name="Meier V. D."/>
        </authorList>
    </citation>
    <scope>NUCLEOTIDE SEQUENCE</scope>
    <source>
        <strain evidence="11">AVDCRST_MAG30</strain>
    </source>
</reference>
<keyword evidence="5" id="KW-0067">ATP-binding</keyword>
<dbReference type="InterPro" id="IPR013701">
    <property type="entry name" value="Lhr-like_DEAD/DEAH_assoc"/>
</dbReference>
<evidence type="ECO:0000256" key="2">
    <source>
        <dbReference type="ARBA" id="ARBA00022763"/>
    </source>
</evidence>
<dbReference type="GO" id="GO:0003677">
    <property type="term" value="F:DNA binding"/>
    <property type="evidence" value="ECO:0007669"/>
    <property type="project" value="UniProtKB-KW"/>
</dbReference>
<dbReference type="PANTHER" id="PTHR47962">
    <property type="entry name" value="ATP-DEPENDENT HELICASE LHR-RELATED-RELATED"/>
    <property type="match status" value="1"/>
</dbReference>
<evidence type="ECO:0000256" key="6">
    <source>
        <dbReference type="ARBA" id="ARBA00023125"/>
    </source>
</evidence>
<gene>
    <name evidence="11" type="ORF">AVDCRST_MAG30-2628</name>
</gene>
<keyword evidence="4 11" id="KW-0347">Helicase</keyword>
<dbReference type="EMBL" id="CADCVS010000343">
    <property type="protein sequence ID" value="CAA9513988.1"/>
    <property type="molecule type" value="Genomic_DNA"/>
</dbReference>
<keyword evidence="3 11" id="KW-0378">Hydrolase</keyword>
<dbReference type="GO" id="GO:0005524">
    <property type="term" value="F:ATP binding"/>
    <property type="evidence" value="ECO:0007669"/>
    <property type="project" value="UniProtKB-KW"/>
</dbReference>
<dbReference type="InterPro" id="IPR027417">
    <property type="entry name" value="P-loop_NTPase"/>
</dbReference>
<evidence type="ECO:0000256" key="1">
    <source>
        <dbReference type="ARBA" id="ARBA00022741"/>
    </source>
</evidence>
<dbReference type="InterPro" id="IPR003593">
    <property type="entry name" value="AAA+_ATPase"/>
</dbReference>
<dbReference type="InterPro" id="IPR052511">
    <property type="entry name" value="ATP-dep_Helicase"/>
</dbReference>
<protein>
    <submittedName>
        <fullName evidence="11">Probable ATP-dependent helicase lhr</fullName>
        <ecNumber evidence="11">3.6.1.-</ecNumber>
    </submittedName>
</protein>
<dbReference type="InterPro" id="IPR014001">
    <property type="entry name" value="Helicase_ATP-bd"/>
</dbReference>
<sequence length="1468" mass="160955">MPLSAFTPQVRDWFGRAFAEPTAAQAQAWPAIATGQHTLISAPTGSGKTLAAFLWGLDRLVAQPPPEDPKERKTRLVYVSPLKALSYDVEKNLRAPLRGIGGDVKVAIRTGDTPQKDRRDMVRHPPDVLITTPESLYLMLTSQARQIFTGTEWVIIDEIHAVAQTKRGAHLALTLERLNDMAEIGDVQRIGLSATQNPLEEVGRFMVGPKRQCTVVDTGVRKPLDLQIQVPVESMVEPDEGGGDLAELDPLQGGEATRKSIWPAIYPKILELVEQHRSTLVFVNNRRGAERLALRLNELAEKEIARAHHGSLAREERLIVEEQLKAGELPCLVATSSLELGIDMGAIDLVLQVESPKSVTAGLQRIGRAGHNVGETSKGRIFPKFRADLLECAVVARRMREGLIESTVVPRNPLDVLAQQIVAMAASADEGDAPLLVDDLMALCGRTHSYAELSRAQLENVLDMLDGRYPSEEFGDLRARIVWDRVAGTVRARKGSRGLAITNAGTIPDRGLFSVNLPDGRRVGELDEEMVYEARPGQTFLLGATSWRIEEITRDRVIVSPAPGAPGAVPFWRGDSVGRPRELGEAIGAFSRWAVEQDAETLRAEYDLDPLAANNLLDYLREQQEATRVVPSDRTIVIERFRDEIGDWRVCILSPFGGRVHAAWGLALSARIRDEYGLESDAIWSDDGIIVHLPDADEPPGSELVLIDPDELEDRVVGELGGSALFGARFRENAGRALLIPRAYPGRRTPLWQQRLKSQTLLEVAKRYAQFPIILETYRECLRDVLDVPGTTELLRRLHSRELGLVEVETQSASPFASSLLFDYVATYMYEGDTPNAERRAAALSLDRDLLRELLGQEELRDLIDPEALATVEGDLQRTSERTRADSVDALHDVLRRVGDLTEDEVRVRVAPGFDGLASLETLAGERRAIRLRVGGELRWLAAEDAGLYRDALGAVPPSGLPDAFIADVPDALERVARRYGRTHGPFTSDEVRTRYGIDLTPVLAGLERAGELMRGELRPGGTGREWCDPEVLRRLRRASLAALRKEIEPADQRALARFAPSWQGVDRHPPGGAGVDRLREALIPLQGLALPVEVWERDVLPRRIGAYSPSWLDQLCAAGEVVWVGAGALGRRSGRVALYFREDAALLGPPPNKNPAAVPEDGVHAAIRARLARGACFFTDLLVDIASTPAEEIQEALWDLAWAGEATNDAFSPLRSPRLAAQFSQRARNDRTAASRRRFGARRSAAQATVQGRWSLTESLYAAPVDPTARRRAQAEVLLERYGIVTREQVLAEGIPGGFSSLYDQFAALETLGVCRRGYFIEGLGGAQFALPGAVERLRGQRDDDATPPVVLAATDPAQVYGGVLKWPESEGRSPSRQAGAYVVLAGAEPVLYVERGGKGLQLLVPAEDPRVPAALEALAEGVRRGRLPRKLSVERVNGEPVVGSPLEPMLLEFGFRSGTKKLTLTA</sequence>
<keyword evidence="6" id="KW-0238">DNA-binding</keyword>
<keyword evidence="7" id="KW-0234">DNA repair</keyword>
<keyword evidence="2" id="KW-0227">DNA damage</keyword>
<dbReference type="SMART" id="SM00382">
    <property type="entry name" value="AAA"/>
    <property type="match status" value="1"/>
</dbReference>
<dbReference type="Pfam" id="PF23235">
    <property type="entry name" value="WHD_3rd_Lhr"/>
    <property type="match status" value="1"/>
</dbReference>
<keyword evidence="8" id="KW-0413">Isomerase</keyword>
<evidence type="ECO:0000259" key="10">
    <source>
        <dbReference type="PROSITE" id="PS51194"/>
    </source>
</evidence>
<evidence type="ECO:0000256" key="3">
    <source>
        <dbReference type="ARBA" id="ARBA00022801"/>
    </source>
</evidence>
<evidence type="ECO:0000256" key="5">
    <source>
        <dbReference type="ARBA" id="ARBA00022840"/>
    </source>
</evidence>
<evidence type="ECO:0000256" key="8">
    <source>
        <dbReference type="ARBA" id="ARBA00023235"/>
    </source>
</evidence>
<dbReference type="Pfam" id="PF08494">
    <property type="entry name" value="DEAD_assoc"/>
    <property type="match status" value="1"/>
</dbReference>
<proteinExistence type="predicted"/>
<keyword evidence="1" id="KW-0547">Nucleotide-binding</keyword>
<dbReference type="InterPro" id="IPR055368">
    <property type="entry name" value="WH3_Lhr"/>
</dbReference>
<accession>A0A6J4T532</accession>
<dbReference type="InterPro" id="IPR001650">
    <property type="entry name" value="Helicase_C-like"/>
</dbReference>
<feature type="domain" description="Helicase ATP-binding" evidence="9">
    <location>
        <begin position="29"/>
        <end position="214"/>
    </location>
</feature>
<dbReference type="Pfam" id="PF00270">
    <property type="entry name" value="DEAD"/>
    <property type="match status" value="1"/>
</dbReference>
<organism evidence="11">
    <name type="scientific">uncultured Solirubrobacteraceae bacterium</name>
    <dbReference type="NCBI Taxonomy" id="1162706"/>
    <lineage>
        <taxon>Bacteria</taxon>
        <taxon>Bacillati</taxon>
        <taxon>Actinomycetota</taxon>
        <taxon>Thermoleophilia</taxon>
        <taxon>Solirubrobacterales</taxon>
        <taxon>Solirubrobacteraceae</taxon>
        <taxon>environmental samples</taxon>
    </lineage>
</organism>
<dbReference type="Pfam" id="PF23236">
    <property type="entry name" value="WHD_2nd_Lhr"/>
    <property type="match status" value="1"/>
</dbReference>
<dbReference type="CDD" id="cd18796">
    <property type="entry name" value="SF2_C_LHR"/>
    <property type="match status" value="1"/>
</dbReference>
<dbReference type="Pfam" id="PF19306">
    <property type="entry name" value="WHD_Lhr"/>
    <property type="match status" value="1"/>
</dbReference>